<comment type="function">
    <text evidence="6">Methylates ribosomal protein L11.</text>
</comment>
<evidence type="ECO:0000256" key="1">
    <source>
        <dbReference type="ARBA" id="ARBA00009741"/>
    </source>
</evidence>
<keyword evidence="5 6" id="KW-0949">S-adenosyl-L-methionine</keyword>
<comment type="similarity">
    <text evidence="1 6">Belongs to the methyltransferase superfamily. PrmA family.</text>
</comment>
<dbReference type="GO" id="GO:0005840">
    <property type="term" value="C:ribosome"/>
    <property type="evidence" value="ECO:0007669"/>
    <property type="project" value="UniProtKB-KW"/>
</dbReference>
<feature type="binding site" evidence="6">
    <location>
        <position position="146"/>
    </location>
    <ligand>
        <name>S-adenosyl-L-methionine</name>
        <dbReference type="ChEBI" id="CHEBI:59789"/>
    </ligand>
</feature>
<gene>
    <name evidence="6" type="primary">prmA</name>
    <name evidence="7" type="ORF">CLV39_1093</name>
</gene>
<comment type="catalytic activity">
    <reaction evidence="6">
        <text>L-lysyl-[protein] + 3 S-adenosyl-L-methionine = N(6),N(6),N(6)-trimethyl-L-lysyl-[protein] + 3 S-adenosyl-L-homocysteine + 3 H(+)</text>
        <dbReference type="Rhea" id="RHEA:54192"/>
        <dbReference type="Rhea" id="RHEA-COMP:9752"/>
        <dbReference type="Rhea" id="RHEA-COMP:13826"/>
        <dbReference type="ChEBI" id="CHEBI:15378"/>
        <dbReference type="ChEBI" id="CHEBI:29969"/>
        <dbReference type="ChEBI" id="CHEBI:57856"/>
        <dbReference type="ChEBI" id="CHEBI:59789"/>
        <dbReference type="ChEBI" id="CHEBI:61961"/>
    </reaction>
</comment>
<keyword evidence="2 6" id="KW-0963">Cytoplasm</keyword>
<evidence type="ECO:0000256" key="3">
    <source>
        <dbReference type="ARBA" id="ARBA00022603"/>
    </source>
</evidence>
<proteinExistence type="inferred from homology"/>
<dbReference type="Gene3D" id="3.40.50.150">
    <property type="entry name" value="Vaccinia Virus protein VP39"/>
    <property type="match status" value="1"/>
</dbReference>
<comment type="caution">
    <text evidence="7">The sequence shown here is derived from an EMBL/GenBank/DDBJ whole genome shotgun (WGS) entry which is preliminary data.</text>
</comment>
<dbReference type="EC" id="2.1.1.-" evidence="6"/>
<reference evidence="7 8" key="1">
    <citation type="submission" date="2018-10" db="EMBL/GenBank/DDBJ databases">
        <title>Genomic Encyclopedia of Archaeal and Bacterial Type Strains, Phase II (KMG-II): from individual species to whole genera.</title>
        <authorList>
            <person name="Goeker M."/>
        </authorList>
    </citation>
    <scope>NUCLEOTIDE SEQUENCE [LARGE SCALE GENOMIC DNA]</scope>
    <source>
        <strain evidence="7 8">VM1</strain>
    </source>
</reference>
<dbReference type="Pfam" id="PF06325">
    <property type="entry name" value="PrmA"/>
    <property type="match status" value="1"/>
</dbReference>
<evidence type="ECO:0000313" key="8">
    <source>
        <dbReference type="Proteomes" id="UP000280842"/>
    </source>
</evidence>
<dbReference type="PANTHER" id="PTHR43648:SF1">
    <property type="entry name" value="ELECTRON TRANSFER FLAVOPROTEIN BETA SUBUNIT LYSINE METHYLTRANSFERASE"/>
    <property type="match status" value="1"/>
</dbReference>
<organism evidence="7 8">
    <name type="scientific">Hydrogenothermus marinus</name>
    <dbReference type="NCBI Taxonomy" id="133270"/>
    <lineage>
        <taxon>Bacteria</taxon>
        <taxon>Pseudomonadati</taxon>
        <taxon>Aquificota</taxon>
        <taxon>Aquificia</taxon>
        <taxon>Aquificales</taxon>
        <taxon>Hydrogenothermaceae</taxon>
        <taxon>Hydrogenothermus</taxon>
    </lineage>
</organism>
<dbReference type="InterPro" id="IPR029063">
    <property type="entry name" value="SAM-dependent_MTases_sf"/>
</dbReference>
<evidence type="ECO:0000256" key="2">
    <source>
        <dbReference type="ARBA" id="ARBA00022490"/>
    </source>
</evidence>
<accession>A0A3M0BZH1</accession>
<evidence type="ECO:0000256" key="5">
    <source>
        <dbReference type="ARBA" id="ARBA00022691"/>
    </source>
</evidence>
<protein>
    <recommendedName>
        <fullName evidence="6">Ribosomal protein L11 methyltransferase</fullName>
        <shortName evidence="6">L11 Mtase</shortName>
        <ecNumber evidence="6">2.1.1.-</ecNumber>
    </recommendedName>
</protein>
<feature type="binding site" evidence="6">
    <location>
        <position position="125"/>
    </location>
    <ligand>
        <name>S-adenosyl-L-methionine</name>
        <dbReference type="ChEBI" id="CHEBI:59789"/>
    </ligand>
</feature>
<dbReference type="EMBL" id="REFO01000012">
    <property type="protein sequence ID" value="RMA96082.1"/>
    <property type="molecule type" value="Genomic_DNA"/>
</dbReference>
<dbReference type="InterPro" id="IPR004498">
    <property type="entry name" value="Ribosomal_PrmA_MeTrfase"/>
</dbReference>
<comment type="subcellular location">
    <subcellularLocation>
        <location evidence="6">Cytoplasm</location>
    </subcellularLocation>
</comment>
<feature type="binding site" evidence="6">
    <location>
        <position position="208"/>
    </location>
    <ligand>
        <name>S-adenosyl-L-methionine</name>
        <dbReference type="ChEBI" id="CHEBI:59789"/>
    </ligand>
</feature>
<keyword evidence="8" id="KW-1185">Reference proteome</keyword>
<dbReference type="AlphaFoldDB" id="A0A3M0BZH1"/>
<dbReference type="HAMAP" id="MF_00735">
    <property type="entry name" value="Methyltr_PrmA"/>
    <property type="match status" value="1"/>
</dbReference>
<evidence type="ECO:0000256" key="4">
    <source>
        <dbReference type="ARBA" id="ARBA00022679"/>
    </source>
</evidence>
<keyword evidence="3 6" id="KW-0489">Methyltransferase</keyword>
<name>A0A3M0BZH1_9AQUI</name>
<keyword evidence="7" id="KW-0689">Ribosomal protein</keyword>
<keyword evidence="4 6" id="KW-0808">Transferase</keyword>
<evidence type="ECO:0000313" key="7">
    <source>
        <dbReference type="EMBL" id="RMA96082.1"/>
    </source>
</evidence>
<dbReference type="Proteomes" id="UP000280842">
    <property type="component" value="Unassembled WGS sequence"/>
</dbReference>
<evidence type="ECO:0000256" key="6">
    <source>
        <dbReference type="HAMAP-Rule" id="MF_00735"/>
    </source>
</evidence>
<dbReference type="GO" id="GO:0005737">
    <property type="term" value="C:cytoplasm"/>
    <property type="evidence" value="ECO:0007669"/>
    <property type="project" value="UniProtKB-SubCell"/>
</dbReference>
<dbReference type="RefSeq" id="WP_121923216.1">
    <property type="nucleotide sequence ID" value="NZ_REFO01000012.1"/>
</dbReference>
<keyword evidence="7" id="KW-0687">Ribonucleoprotein</keyword>
<dbReference type="CDD" id="cd02440">
    <property type="entry name" value="AdoMet_MTases"/>
    <property type="match status" value="1"/>
</dbReference>
<dbReference type="GO" id="GO:0008276">
    <property type="term" value="F:protein methyltransferase activity"/>
    <property type="evidence" value="ECO:0007669"/>
    <property type="project" value="UniProtKB-UniRule"/>
</dbReference>
<sequence length="279" mass="32332">MKKLIYSIPNELFEIFLVELNGYGVEVLNRDENEVVFALYSEDEEVNTLKISVREIFEDLGNGKLILEEDIQEENWEEKWKEGFEPIKIPPFILIPEWEIYKGNDFIPIKLKIGMAFGTGKHATTQIALSFLPKYIKNNYSVLDAGCGSGILAIASKKLGAKEVDAFDIHKEAIEECKINAWENEVDINCQEKDLSQINKDYNVIIANIQIEVFRKIFDKLVKHFKDYLIISGIFKDKEKNELLEMAEKNNLKLLEEKSKPESEDKPQDLWYGFVFKHS</sequence>
<dbReference type="SUPFAM" id="SSF53335">
    <property type="entry name" value="S-adenosyl-L-methionine-dependent methyltransferases"/>
    <property type="match status" value="1"/>
</dbReference>
<dbReference type="PANTHER" id="PTHR43648">
    <property type="entry name" value="ELECTRON TRANSFER FLAVOPROTEIN BETA SUBUNIT LYSINE METHYLTRANSFERASE"/>
    <property type="match status" value="1"/>
</dbReference>
<dbReference type="GO" id="GO:0032259">
    <property type="term" value="P:methylation"/>
    <property type="evidence" value="ECO:0007669"/>
    <property type="project" value="UniProtKB-KW"/>
</dbReference>
<dbReference type="InterPro" id="IPR050078">
    <property type="entry name" value="Ribosomal_L11_MeTrfase_PrmA"/>
</dbReference>
<feature type="binding site" evidence="6">
    <location>
        <position position="168"/>
    </location>
    <ligand>
        <name>S-adenosyl-L-methionine</name>
        <dbReference type="ChEBI" id="CHEBI:59789"/>
    </ligand>
</feature>
<dbReference type="OrthoDB" id="9785995at2"/>